<keyword evidence="4" id="KW-0967">Endosome</keyword>
<dbReference type="GO" id="GO:0000813">
    <property type="term" value="C:ESCRT I complex"/>
    <property type="evidence" value="ECO:0007669"/>
    <property type="project" value="TreeGrafter"/>
</dbReference>
<evidence type="ECO:0000256" key="9">
    <source>
        <dbReference type="SAM" id="MobiDB-lite"/>
    </source>
</evidence>
<dbReference type="Pfam" id="PF05743">
    <property type="entry name" value="UEV"/>
    <property type="match status" value="1"/>
</dbReference>
<feature type="compositionally biased region" description="Polar residues" evidence="9">
    <location>
        <begin position="191"/>
        <end position="246"/>
    </location>
</feature>
<dbReference type="InterPro" id="IPR016135">
    <property type="entry name" value="UBQ-conjugating_enzyme/RWD"/>
</dbReference>
<evidence type="ECO:0000256" key="3">
    <source>
        <dbReference type="ARBA" id="ARBA00022448"/>
    </source>
</evidence>
<dbReference type="Gene3D" id="3.10.110.10">
    <property type="entry name" value="Ubiquitin Conjugating Enzyme"/>
    <property type="match status" value="1"/>
</dbReference>
<evidence type="ECO:0000313" key="12">
    <source>
        <dbReference type="EMBL" id="MBY32453.1"/>
    </source>
</evidence>
<keyword evidence="5 7" id="KW-0653">Protein transport</keyword>
<dbReference type="InterPro" id="IPR037202">
    <property type="entry name" value="ESCRT_assembly_dom"/>
</dbReference>
<proteinExistence type="inferred from homology"/>
<protein>
    <submittedName>
        <fullName evidence="12">Tumor susceptibility protein</fullName>
    </submittedName>
</protein>
<feature type="compositionally biased region" description="Low complexity" evidence="9">
    <location>
        <begin position="178"/>
        <end position="190"/>
    </location>
</feature>
<evidence type="ECO:0000256" key="4">
    <source>
        <dbReference type="ARBA" id="ARBA00022753"/>
    </source>
</evidence>
<comment type="subcellular location">
    <subcellularLocation>
        <location evidence="1">Endosome</location>
    </subcellularLocation>
</comment>
<dbReference type="InterPro" id="IPR052070">
    <property type="entry name" value="ESCRT-I_UEV_domain"/>
</dbReference>
<reference evidence="12" key="1">
    <citation type="submission" date="2018-04" db="EMBL/GenBank/DDBJ databases">
        <title>Transcriptome of Schizaphis graminum biotype I.</title>
        <authorList>
            <person name="Scully E.D."/>
            <person name="Geib S.M."/>
            <person name="Palmer N.A."/>
            <person name="Koch K."/>
            <person name="Bradshaw J."/>
            <person name="Heng-Moss T."/>
            <person name="Sarath G."/>
        </authorList>
    </citation>
    <scope>NUCLEOTIDE SEQUENCE</scope>
</reference>
<feature type="domain" description="SB" evidence="10">
    <location>
        <begin position="375"/>
        <end position="441"/>
    </location>
</feature>
<comment type="similarity">
    <text evidence="2">Belongs to the ubiquitin-conjugating enzyme family. UEV subfamily.</text>
</comment>
<feature type="coiled-coil region" evidence="8">
    <location>
        <begin position="321"/>
        <end position="362"/>
    </location>
</feature>
<dbReference type="Pfam" id="PF09454">
    <property type="entry name" value="Vps23_core"/>
    <property type="match status" value="1"/>
</dbReference>
<dbReference type="CDD" id="cd11685">
    <property type="entry name" value="UEV_TSG101-like"/>
    <property type="match status" value="1"/>
</dbReference>
<evidence type="ECO:0000256" key="8">
    <source>
        <dbReference type="SAM" id="Coils"/>
    </source>
</evidence>
<dbReference type="PROSITE" id="PS51322">
    <property type="entry name" value="UEV"/>
    <property type="match status" value="1"/>
</dbReference>
<gene>
    <name evidence="12" type="primary">TSG101</name>
    <name evidence="12" type="ORF">g.42051</name>
</gene>
<feature type="domain" description="UEV" evidence="11">
    <location>
        <begin position="3"/>
        <end position="146"/>
    </location>
</feature>
<feature type="compositionally biased region" description="Low complexity" evidence="9">
    <location>
        <begin position="257"/>
        <end position="267"/>
    </location>
</feature>
<evidence type="ECO:0000259" key="11">
    <source>
        <dbReference type="PROSITE" id="PS51322"/>
    </source>
</evidence>
<dbReference type="PROSITE" id="PS51312">
    <property type="entry name" value="SB"/>
    <property type="match status" value="1"/>
</dbReference>
<dbReference type="SUPFAM" id="SSF140111">
    <property type="entry name" value="Endosomal sorting complex assembly domain"/>
    <property type="match status" value="1"/>
</dbReference>
<evidence type="ECO:0000256" key="7">
    <source>
        <dbReference type="PROSITE-ProRule" id="PRU00644"/>
    </source>
</evidence>
<organism evidence="12">
    <name type="scientific">Schizaphis graminum</name>
    <name type="common">Green bug aphid</name>
    <dbReference type="NCBI Taxonomy" id="13262"/>
    <lineage>
        <taxon>Eukaryota</taxon>
        <taxon>Metazoa</taxon>
        <taxon>Ecdysozoa</taxon>
        <taxon>Arthropoda</taxon>
        <taxon>Hexapoda</taxon>
        <taxon>Insecta</taxon>
        <taxon>Pterygota</taxon>
        <taxon>Neoptera</taxon>
        <taxon>Paraneoptera</taxon>
        <taxon>Hemiptera</taxon>
        <taxon>Sternorrhyncha</taxon>
        <taxon>Aphidomorpha</taxon>
        <taxon>Aphidoidea</taxon>
        <taxon>Aphididae</taxon>
        <taxon>Aphidini</taxon>
        <taxon>Schizaphis</taxon>
    </lineage>
</organism>
<keyword evidence="3 7" id="KW-0813">Transport</keyword>
<keyword evidence="6 8" id="KW-0175">Coiled coil</keyword>
<evidence type="ECO:0000256" key="6">
    <source>
        <dbReference type="ARBA" id="ARBA00023054"/>
    </source>
</evidence>
<name>A0A2S2PSS2_SCHGA</name>
<dbReference type="GO" id="GO:0015031">
    <property type="term" value="P:protein transport"/>
    <property type="evidence" value="ECO:0007669"/>
    <property type="project" value="UniProtKB-UniRule"/>
</dbReference>
<dbReference type="AlphaFoldDB" id="A0A2S2PSS2"/>
<dbReference type="EMBL" id="GGMR01019834">
    <property type="protein sequence ID" value="MBY32453.1"/>
    <property type="molecule type" value="Transcribed_RNA"/>
</dbReference>
<dbReference type="GO" id="GO:0043130">
    <property type="term" value="F:ubiquitin binding"/>
    <property type="evidence" value="ECO:0007669"/>
    <property type="project" value="TreeGrafter"/>
</dbReference>
<dbReference type="InterPro" id="IPR008883">
    <property type="entry name" value="UEV_N"/>
</dbReference>
<accession>A0A2S2PSS2</accession>
<evidence type="ECO:0000259" key="10">
    <source>
        <dbReference type="PROSITE" id="PS51312"/>
    </source>
</evidence>
<feature type="region of interest" description="Disordered" evidence="9">
    <location>
        <begin position="178"/>
        <end position="273"/>
    </location>
</feature>
<evidence type="ECO:0000256" key="2">
    <source>
        <dbReference type="ARBA" id="ARBA00009594"/>
    </source>
</evidence>
<sequence length="441" mass="49738">MIRIEESLLKSYLTMYKFPENTKKEIIKTLNYYHGLICNFETFLFSNRIEKKLVNLSGTIPVTFKGTTYHIPISIWLMDTHPNNAPICYVKPTLDMRIKMSMYVDHNGKIYLPYLHNWTPTTSNLLDLIGVMTATFSETPPVYSVVRTEPPVNPVAYPTQMPYGGTGSNVMLPYSSIPTSSTATSNPSTTYHGNSNTPYPLYNNQFPTPSPYPTGSANTSNFLPYSPPYTTQNSSQNCPYPQQPASTRPEYPPYPPTTSNLPNTSTTGLSDGGTITEEHIKASLLSAIEDKVRRRFNEQMAQNKAELDILQHSQRELSLGKNKLDCILTSLNKEKSELEQNIQVLRDKELELEMAISKLSKEDNIDIDDAVTTTAPLYKQILNAFAEEAATEDAIYYMGEALRRGVIDLDVFLKQVRSLSRKQFILRALMQRCRHKAGLVA</sequence>
<dbReference type="Gene3D" id="6.10.140.820">
    <property type="match status" value="1"/>
</dbReference>
<dbReference type="InterPro" id="IPR017916">
    <property type="entry name" value="SB_dom"/>
</dbReference>
<dbReference type="PANTHER" id="PTHR23306">
    <property type="entry name" value="TUMOR SUSCEPTIBILITY GENE 101 PROTEIN-RELATED"/>
    <property type="match status" value="1"/>
</dbReference>
<dbReference type="PANTHER" id="PTHR23306:SF3">
    <property type="entry name" value="TUMOR SUPPRESSOR PROTEIN 101"/>
    <property type="match status" value="1"/>
</dbReference>
<evidence type="ECO:0000256" key="5">
    <source>
        <dbReference type="ARBA" id="ARBA00022927"/>
    </source>
</evidence>
<dbReference type="GO" id="GO:0008333">
    <property type="term" value="P:endosome to lysosome transport"/>
    <property type="evidence" value="ECO:0007669"/>
    <property type="project" value="TreeGrafter"/>
</dbReference>
<dbReference type="SUPFAM" id="SSF54495">
    <property type="entry name" value="UBC-like"/>
    <property type="match status" value="1"/>
</dbReference>
<dbReference type="Gene3D" id="6.10.250.370">
    <property type="match status" value="1"/>
</dbReference>
<evidence type="ECO:0000256" key="1">
    <source>
        <dbReference type="ARBA" id="ARBA00004177"/>
    </source>
</evidence>